<evidence type="ECO:0000256" key="1">
    <source>
        <dbReference type="SAM" id="MobiDB-lite"/>
    </source>
</evidence>
<feature type="region of interest" description="Disordered" evidence="1">
    <location>
        <begin position="46"/>
        <end position="65"/>
    </location>
</feature>
<comment type="caution">
    <text evidence="2">The sequence shown here is derived from an EMBL/GenBank/DDBJ whole genome shotgun (WGS) entry which is preliminary data.</text>
</comment>
<evidence type="ECO:0008006" key="3">
    <source>
        <dbReference type="Google" id="ProtNLM"/>
    </source>
</evidence>
<evidence type="ECO:0000313" key="2">
    <source>
        <dbReference type="EMBL" id="MPM19700.1"/>
    </source>
</evidence>
<protein>
    <recommendedName>
        <fullName evidence="3">Helix-turn-helix domain-containing protein</fullName>
    </recommendedName>
</protein>
<dbReference type="EMBL" id="VSSQ01003226">
    <property type="protein sequence ID" value="MPM19700.1"/>
    <property type="molecule type" value="Genomic_DNA"/>
</dbReference>
<dbReference type="AlphaFoldDB" id="A0A644XU11"/>
<reference evidence="2" key="1">
    <citation type="submission" date="2019-08" db="EMBL/GenBank/DDBJ databases">
        <authorList>
            <person name="Kucharzyk K."/>
            <person name="Murdoch R.W."/>
            <person name="Higgins S."/>
            <person name="Loffler F."/>
        </authorList>
    </citation>
    <scope>NUCLEOTIDE SEQUENCE</scope>
</reference>
<organism evidence="2">
    <name type="scientific">bioreactor metagenome</name>
    <dbReference type="NCBI Taxonomy" id="1076179"/>
    <lineage>
        <taxon>unclassified sequences</taxon>
        <taxon>metagenomes</taxon>
        <taxon>ecological metagenomes</taxon>
    </lineage>
</organism>
<name>A0A644XU11_9ZZZZ</name>
<proteinExistence type="predicted"/>
<accession>A0A644XU11</accession>
<gene>
    <name evidence="2" type="ORF">SDC9_66126</name>
</gene>
<sequence length="65" mass="7410">MDLITTKEAAEIWGITIRRVQALCDNRRIPSAFKLGDIWVMPKDTPKPLDGRTKAARAMSQKNKR</sequence>